<dbReference type="OrthoDB" id="8158974at2"/>
<evidence type="ECO:0008006" key="4">
    <source>
        <dbReference type="Google" id="ProtNLM"/>
    </source>
</evidence>
<feature type="chain" id="PRO_5007847506" description="Type VI secretion system VasI, EvfG, VC_A0118" evidence="1">
    <location>
        <begin position="22"/>
        <end position="206"/>
    </location>
</feature>
<gene>
    <name evidence="2" type="ORF">A4A58_16870</name>
</gene>
<dbReference type="AlphaFoldDB" id="A0A163XH17"/>
<dbReference type="EMBL" id="LVYV01000054">
    <property type="protein sequence ID" value="KZD20906.1"/>
    <property type="molecule type" value="Genomic_DNA"/>
</dbReference>
<dbReference type="RefSeq" id="WP_068737762.1">
    <property type="nucleotide sequence ID" value="NZ_LVYV01000054.1"/>
</dbReference>
<reference evidence="2 3" key="1">
    <citation type="submission" date="2016-03" db="EMBL/GenBank/DDBJ databases">
        <title>Microsymbionts genomes from the relict species Vavilovia formosa (Stev.) Fed.</title>
        <authorList>
            <person name="Kopat V."/>
            <person name="Chirak E."/>
            <person name="Kimeklis A."/>
            <person name="Andronov E."/>
        </authorList>
    </citation>
    <scope>NUCLEOTIDE SEQUENCE [LARGE SCALE GENOMIC DNA]</scope>
    <source>
        <strain evidence="2 3">Vaf07</strain>
    </source>
</reference>
<accession>A0A163XH17</accession>
<feature type="signal peptide" evidence="1">
    <location>
        <begin position="1"/>
        <end position="21"/>
    </location>
</feature>
<comment type="caution">
    <text evidence="2">The sequence shown here is derived from an EMBL/GenBank/DDBJ whole genome shotgun (WGS) entry which is preliminary data.</text>
</comment>
<dbReference type="STRING" id="943830.A4A58_16870"/>
<sequence length="206" mass="22405">MKDVGALGLTVLLALSQAVFAQTGGAIDRLKICSQFEGMERLKCVDELLGEMAETPDTALSQSPNWIISETTSPVDYQPQIEALMIARAASQNAASALAIHCRAHRTELIISTTGSWKQVPDGEVKVAHRINEEPVVEQRWRALETGKGLAFPGDVVRLLRSMPEGSQLLVKVRVGKGLPYESTFQLVGLDSVRRKIATACNWPAP</sequence>
<evidence type="ECO:0000313" key="2">
    <source>
        <dbReference type="EMBL" id="KZD20906.1"/>
    </source>
</evidence>
<organism evidence="2 3">
    <name type="scientific">Tardiphaga robiniae</name>
    <dbReference type="NCBI Taxonomy" id="943830"/>
    <lineage>
        <taxon>Bacteria</taxon>
        <taxon>Pseudomonadati</taxon>
        <taxon>Pseudomonadota</taxon>
        <taxon>Alphaproteobacteria</taxon>
        <taxon>Hyphomicrobiales</taxon>
        <taxon>Nitrobacteraceae</taxon>
        <taxon>Tardiphaga</taxon>
    </lineage>
</organism>
<protein>
    <recommendedName>
        <fullName evidence="4">Type VI secretion system VasI, EvfG, VC_A0118</fullName>
    </recommendedName>
</protein>
<keyword evidence="1" id="KW-0732">Signal</keyword>
<evidence type="ECO:0000256" key="1">
    <source>
        <dbReference type="SAM" id="SignalP"/>
    </source>
</evidence>
<proteinExistence type="predicted"/>
<keyword evidence="3" id="KW-1185">Reference proteome</keyword>
<evidence type="ECO:0000313" key="3">
    <source>
        <dbReference type="Proteomes" id="UP000076574"/>
    </source>
</evidence>
<name>A0A163XH17_9BRAD</name>
<dbReference type="Proteomes" id="UP000076574">
    <property type="component" value="Unassembled WGS sequence"/>
</dbReference>